<dbReference type="AlphaFoldDB" id="A0A9W8QU29"/>
<evidence type="ECO:0000256" key="1">
    <source>
        <dbReference type="SAM" id="MobiDB-lite"/>
    </source>
</evidence>
<protein>
    <submittedName>
        <fullName evidence="2">Uncharacterized protein</fullName>
    </submittedName>
</protein>
<gene>
    <name evidence="2" type="ORF">NW755_014464</name>
</gene>
<dbReference type="EMBL" id="JAOQAV010000201">
    <property type="protein sequence ID" value="KAJ4176338.1"/>
    <property type="molecule type" value="Genomic_DNA"/>
</dbReference>
<feature type="compositionally biased region" description="Polar residues" evidence="1">
    <location>
        <begin position="110"/>
        <end position="125"/>
    </location>
</feature>
<feature type="region of interest" description="Disordered" evidence="1">
    <location>
        <begin position="110"/>
        <end position="129"/>
    </location>
</feature>
<sequence length="178" mass="19830">MWLLNWEESSLLLWEAVKLLPTVSPRSLKHTDKQRMFADFTGLASMAVATALNVGQGAYHALRLLELGCGVIVGLLMEMRGDISDLKQQHPDLGAEFTSLRDELRAPVDRTTSPISTDNTPSWESQAKRHREADLKFSELINQVACSKQLTRLCNSCTPLDDTEKSKGRLEATDDTSK</sequence>
<proteinExistence type="predicted"/>
<organism evidence="2 3">
    <name type="scientific">Fusarium falciforme</name>
    <dbReference type="NCBI Taxonomy" id="195108"/>
    <lineage>
        <taxon>Eukaryota</taxon>
        <taxon>Fungi</taxon>
        <taxon>Dikarya</taxon>
        <taxon>Ascomycota</taxon>
        <taxon>Pezizomycotina</taxon>
        <taxon>Sordariomycetes</taxon>
        <taxon>Hypocreomycetidae</taxon>
        <taxon>Hypocreales</taxon>
        <taxon>Nectriaceae</taxon>
        <taxon>Fusarium</taxon>
        <taxon>Fusarium solani species complex</taxon>
    </lineage>
</organism>
<accession>A0A9W8QU29</accession>
<reference evidence="2" key="1">
    <citation type="submission" date="2022-09" db="EMBL/GenBank/DDBJ databases">
        <title>Fusarium specimens isolated from Avocado Roots.</title>
        <authorList>
            <person name="Stajich J."/>
            <person name="Roper C."/>
            <person name="Heimlech-Rivalta G."/>
        </authorList>
    </citation>
    <scope>NUCLEOTIDE SEQUENCE</scope>
    <source>
        <strain evidence="2">A02</strain>
    </source>
</reference>
<dbReference type="Proteomes" id="UP001152087">
    <property type="component" value="Unassembled WGS sequence"/>
</dbReference>
<name>A0A9W8QU29_9HYPO</name>
<evidence type="ECO:0000313" key="3">
    <source>
        <dbReference type="Proteomes" id="UP001152087"/>
    </source>
</evidence>
<evidence type="ECO:0000313" key="2">
    <source>
        <dbReference type="EMBL" id="KAJ4176338.1"/>
    </source>
</evidence>
<keyword evidence="3" id="KW-1185">Reference proteome</keyword>
<comment type="caution">
    <text evidence="2">The sequence shown here is derived from an EMBL/GenBank/DDBJ whole genome shotgun (WGS) entry which is preliminary data.</text>
</comment>